<keyword evidence="2" id="KW-1133">Transmembrane helix</keyword>
<dbReference type="OrthoDB" id="170744at2157"/>
<proteinExistence type="predicted"/>
<evidence type="ECO:0000313" key="5">
    <source>
        <dbReference type="Proteomes" id="UP000002698"/>
    </source>
</evidence>
<evidence type="ECO:0000256" key="1">
    <source>
        <dbReference type="SAM" id="MobiDB-lite"/>
    </source>
</evidence>
<dbReference type="HOGENOM" id="CLU_1998808_0_0_2"/>
<name>A0A1U7EV24_NATPD</name>
<protein>
    <recommendedName>
        <fullName evidence="3">DUF7322 domain-containing protein</fullName>
    </recommendedName>
</protein>
<evidence type="ECO:0000259" key="3">
    <source>
        <dbReference type="Pfam" id="PF24008"/>
    </source>
</evidence>
<dbReference type="EMBL" id="CR936257">
    <property type="protein sequence ID" value="CAI48847.1"/>
    <property type="molecule type" value="Genomic_DNA"/>
</dbReference>
<feature type="transmembrane region" description="Helical" evidence="2">
    <location>
        <begin position="83"/>
        <end position="102"/>
    </location>
</feature>
<feature type="region of interest" description="Disordered" evidence="1">
    <location>
        <begin position="1"/>
        <end position="39"/>
    </location>
</feature>
<organism evidence="4 5">
    <name type="scientific">Natronomonas pharaonis (strain ATCC 35678 / DSM 2160 / CIP 103997 / JCM 8858 / NBRC 14720 / NCIMB 2260 / Gabara)</name>
    <name type="common">Halobacterium pharaonis</name>
    <dbReference type="NCBI Taxonomy" id="348780"/>
    <lineage>
        <taxon>Archaea</taxon>
        <taxon>Methanobacteriati</taxon>
        <taxon>Methanobacteriota</taxon>
        <taxon>Stenosarchaea group</taxon>
        <taxon>Halobacteria</taxon>
        <taxon>Halobacteriales</taxon>
        <taxon>Natronomonadaceae</taxon>
        <taxon>Natronomonas</taxon>
    </lineage>
</organism>
<keyword evidence="5" id="KW-1185">Reference proteome</keyword>
<reference evidence="4 5" key="1">
    <citation type="journal article" date="2005" name="Genome Res.">
        <title>Living with two extremes: conclusions from the genome sequence of Natronomonas pharaonis.</title>
        <authorList>
            <person name="Falb M."/>
            <person name="Pfeiffer F."/>
            <person name="Palm P."/>
            <person name="Rodewald K."/>
            <person name="Hickmann V."/>
            <person name="Tittor J."/>
            <person name="Oesterhelt D."/>
        </authorList>
    </citation>
    <scope>NUCLEOTIDE SEQUENCE [LARGE SCALE GENOMIC DNA]</scope>
    <source>
        <strain evidence="5">ATCC 35678 / DSM 2160 / CIP 103997 / JCM 8858 / NBRC 14720 / NCIMB 2260 / Gabara</strain>
    </source>
</reference>
<evidence type="ECO:0000256" key="2">
    <source>
        <dbReference type="SAM" id="Phobius"/>
    </source>
</evidence>
<gene>
    <name evidence="4" type="ordered locus">NP_1512A</name>
</gene>
<feature type="compositionally biased region" description="Acidic residues" evidence="1">
    <location>
        <begin position="1"/>
        <end position="20"/>
    </location>
</feature>
<sequence>MTSSTDDEESWLDDPGEFDPDSLGPDPPDTSSSSLQDSIQATEDVPDGLFRAFWASVLLLNVAVAALSIGAMFVYFRGDYETGGAALAIGAVAAFGTFRYYWGVKTGRYTDAAESTPQQESDNQ</sequence>
<dbReference type="Proteomes" id="UP000002698">
    <property type="component" value="Chromosome"/>
</dbReference>
<feature type="transmembrane region" description="Helical" evidence="2">
    <location>
        <begin position="52"/>
        <end position="76"/>
    </location>
</feature>
<keyword evidence="2" id="KW-0472">Membrane</keyword>
<dbReference type="Pfam" id="PF24008">
    <property type="entry name" value="DUF7322"/>
    <property type="match status" value="1"/>
</dbReference>
<dbReference type="KEGG" id="nph:NP_1512A"/>
<evidence type="ECO:0000313" key="4">
    <source>
        <dbReference type="EMBL" id="CAI48847.1"/>
    </source>
</evidence>
<dbReference type="EnsemblBacteria" id="CAI48847">
    <property type="protein sequence ID" value="CAI48847"/>
    <property type="gene ID" value="NP_1512A"/>
</dbReference>
<dbReference type="eggNOG" id="arCOG06289">
    <property type="taxonomic scope" value="Archaea"/>
</dbReference>
<dbReference type="AlphaFoldDB" id="A0A1U7EV24"/>
<dbReference type="InterPro" id="IPR055746">
    <property type="entry name" value="DUF7322"/>
</dbReference>
<dbReference type="RefSeq" id="WP_011322481.1">
    <property type="nucleotide sequence ID" value="NC_007426.1"/>
</dbReference>
<accession>A0A1U7EV24</accession>
<dbReference type="GeneID" id="3701165"/>
<keyword evidence="2" id="KW-0812">Transmembrane</keyword>
<dbReference type="STRING" id="348780.NP_1512A"/>
<feature type="compositionally biased region" description="Polar residues" evidence="1">
    <location>
        <begin position="29"/>
        <end position="39"/>
    </location>
</feature>
<feature type="domain" description="DUF7322" evidence="3">
    <location>
        <begin position="43"/>
        <end position="102"/>
    </location>
</feature>